<gene>
    <name evidence="1" type="ORF">QS713_04495</name>
</gene>
<dbReference type="RefSeq" id="WP_313272763.1">
    <property type="nucleotide sequence ID" value="NZ_JASXSX010000001.1"/>
</dbReference>
<accession>A0ABU3IAD0</accession>
<dbReference type="PANTHER" id="PTHR36849">
    <property type="entry name" value="CYTOPLASMIC PROTEIN-RELATED"/>
    <property type="match status" value="1"/>
</dbReference>
<dbReference type="Pfam" id="PF22752">
    <property type="entry name" value="DUF488-N3i"/>
    <property type="match status" value="1"/>
</dbReference>
<dbReference type="EMBL" id="JASXSX010000001">
    <property type="protein sequence ID" value="MDT3767325.1"/>
    <property type="molecule type" value="Genomic_DNA"/>
</dbReference>
<protein>
    <submittedName>
        <fullName evidence="1">DUF488 family protein</fullName>
    </submittedName>
</protein>
<name>A0ABU3IAD0_9ACTO</name>
<dbReference type="Proteomes" id="UP001247542">
    <property type="component" value="Unassembled WGS sequence"/>
</dbReference>
<dbReference type="InterPro" id="IPR052552">
    <property type="entry name" value="YeaO-like"/>
</dbReference>
<evidence type="ECO:0000313" key="1">
    <source>
        <dbReference type="EMBL" id="MDT3767325.1"/>
    </source>
</evidence>
<keyword evidence="2" id="KW-1185">Reference proteome</keyword>
<reference evidence="1 2" key="1">
    <citation type="submission" date="2023-06" db="EMBL/GenBank/DDBJ databases">
        <title>Draft genome sequence of Gleimia hominis type strain CCUG 57540T.</title>
        <authorList>
            <person name="Salva-Serra F."/>
            <person name="Cardew S."/>
            <person name="Jensie Markopoulos S."/>
            <person name="Ohlen M."/>
            <person name="Inganas E."/>
            <person name="Svensson-Stadler L."/>
            <person name="Moore E.R.B."/>
        </authorList>
    </citation>
    <scope>NUCLEOTIDE SEQUENCE [LARGE SCALE GENOMIC DNA]</scope>
    <source>
        <strain evidence="1 2">CCUG 57540</strain>
    </source>
</reference>
<organism evidence="1 2">
    <name type="scientific">Gleimia hominis</name>
    <dbReference type="NCBI Taxonomy" id="595468"/>
    <lineage>
        <taxon>Bacteria</taxon>
        <taxon>Bacillati</taxon>
        <taxon>Actinomycetota</taxon>
        <taxon>Actinomycetes</taxon>
        <taxon>Actinomycetales</taxon>
        <taxon>Actinomycetaceae</taxon>
        <taxon>Gleimia</taxon>
    </lineage>
</organism>
<evidence type="ECO:0000313" key="2">
    <source>
        <dbReference type="Proteomes" id="UP001247542"/>
    </source>
</evidence>
<comment type="caution">
    <text evidence="1">The sequence shown here is derived from an EMBL/GenBank/DDBJ whole genome shotgun (WGS) entry which is preliminary data.</text>
</comment>
<sequence length="118" mass="13843">MTQLHIRRAYEKAQKADGARVLVDRLWPRGVAKADAQIDKWFKEVAPSSQLRKWYGHDPDKFEEFKSRYEQELQDEQHAEQWQELQKLTHTRNVTLVTATKDVEISAAQVLHDLLKSS</sequence>
<proteinExistence type="predicted"/>
<dbReference type="PANTHER" id="PTHR36849:SF1">
    <property type="entry name" value="CYTOPLASMIC PROTEIN"/>
    <property type="match status" value="1"/>
</dbReference>